<keyword evidence="3" id="KW-0255">Endonuclease</keyword>
<dbReference type="SUPFAM" id="SSF54060">
    <property type="entry name" value="His-Me finger endonucleases"/>
    <property type="match status" value="1"/>
</dbReference>
<keyword evidence="2" id="KW-0540">Nuclease</keyword>
<dbReference type="AlphaFoldDB" id="A0A8D9BY71"/>
<proteinExistence type="inferred from homology"/>
<dbReference type="Gene3D" id="3.40.570.10">
    <property type="entry name" value="Extracellular Endonuclease, subunit A"/>
    <property type="match status" value="1"/>
</dbReference>
<feature type="region of interest" description="Disordered" evidence="6">
    <location>
        <begin position="503"/>
        <end position="540"/>
    </location>
</feature>
<feature type="compositionally biased region" description="Polar residues" evidence="6">
    <location>
        <begin position="522"/>
        <end position="533"/>
    </location>
</feature>
<dbReference type="EMBL" id="HBUF01666703">
    <property type="protein sequence ID" value="CAG6789741.1"/>
    <property type="molecule type" value="Transcribed_RNA"/>
</dbReference>
<feature type="signal peptide" evidence="7">
    <location>
        <begin position="1"/>
        <end position="22"/>
    </location>
</feature>
<dbReference type="InterPro" id="IPR040255">
    <property type="entry name" value="Non-specific_endonuclease"/>
</dbReference>
<evidence type="ECO:0000256" key="3">
    <source>
        <dbReference type="ARBA" id="ARBA00022759"/>
    </source>
</evidence>
<dbReference type="InterPro" id="IPR044925">
    <property type="entry name" value="His-Me_finger_sf"/>
</dbReference>
<dbReference type="GO" id="GO:0005743">
    <property type="term" value="C:mitochondrial inner membrane"/>
    <property type="evidence" value="ECO:0007669"/>
    <property type="project" value="TreeGrafter"/>
</dbReference>
<dbReference type="InterPro" id="IPR020821">
    <property type="entry name" value="ENPP1-3/EXOG-like_nuc-like"/>
</dbReference>
<evidence type="ECO:0000256" key="6">
    <source>
        <dbReference type="SAM" id="MobiDB-lite"/>
    </source>
</evidence>
<protein>
    <recommendedName>
        <fullName evidence="11">DNA/RNA non-specific endonuclease domain-containing protein</fullName>
    </recommendedName>
</protein>
<keyword evidence="3" id="KW-0378">Hydrolase</keyword>
<dbReference type="SMART" id="SM00892">
    <property type="entry name" value="Endonuclease_NS"/>
    <property type="match status" value="1"/>
</dbReference>
<evidence type="ECO:0008006" key="11">
    <source>
        <dbReference type="Google" id="ProtNLM"/>
    </source>
</evidence>
<evidence type="ECO:0000259" key="8">
    <source>
        <dbReference type="SMART" id="SM00477"/>
    </source>
</evidence>
<accession>A0A8D9BY71</accession>
<organism evidence="10">
    <name type="scientific">Cacopsylla melanoneura</name>
    <dbReference type="NCBI Taxonomy" id="428564"/>
    <lineage>
        <taxon>Eukaryota</taxon>
        <taxon>Metazoa</taxon>
        <taxon>Ecdysozoa</taxon>
        <taxon>Arthropoda</taxon>
        <taxon>Hexapoda</taxon>
        <taxon>Insecta</taxon>
        <taxon>Pterygota</taxon>
        <taxon>Neoptera</taxon>
        <taxon>Paraneoptera</taxon>
        <taxon>Hemiptera</taxon>
        <taxon>Sternorrhyncha</taxon>
        <taxon>Psylloidea</taxon>
        <taxon>Psyllidae</taxon>
        <taxon>Psyllinae</taxon>
        <taxon>Cacopsylla</taxon>
    </lineage>
</organism>
<dbReference type="GO" id="GO:0006309">
    <property type="term" value="P:apoptotic DNA fragmentation"/>
    <property type="evidence" value="ECO:0007669"/>
    <property type="project" value="TreeGrafter"/>
</dbReference>
<dbReference type="Pfam" id="PF01223">
    <property type="entry name" value="Endonuclease_NS"/>
    <property type="match status" value="1"/>
</dbReference>
<keyword evidence="7" id="KW-0732">Signal</keyword>
<evidence type="ECO:0000256" key="5">
    <source>
        <dbReference type="PIRSR" id="PIRSR640255-2"/>
    </source>
</evidence>
<dbReference type="PANTHER" id="PTHR13966:SF19">
    <property type="entry name" value="NUCLEASE EXOG, MITOCHONDRIAL"/>
    <property type="match status" value="1"/>
</dbReference>
<dbReference type="GO" id="GO:0000014">
    <property type="term" value="F:single-stranded DNA endodeoxyribonuclease activity"/>
    <property type="evidence" value="ECO:0007669"/>
    <property type="project" value="TreeGrafter"/>
</dbReference>
<evidence type="ECO:0000256" key="1">
    <source>
        <dbReference type="ARBA" id="ARBA00010052"/>
    </source>
</evidence>
<evidence type="ECO:0000313" key="10">
    <source>
        <dbReference type="EMBL" id="CAG6789741.1"/>
    </source>
</evidence>
<feature type="domain" description="DNA/RNA non-specific endonuclease/pyrophosphatase/phosphodiesterase" evidence="9">
    <location>
        <begin position="175"/>
        <end position="431"/>
    </location>
</feature>
<dbReference type="GO" id="GO:0046872">
    <property type="term" value="F:metal ion binding"/>
    <property type="evidence" value="ECO:0007669"/>
    <property type="project" value="UniProtKB-KW"/>
</dbReference>
<feature type="chain" id="PRO_5034359663" description="DNA/RNA non-specific endonuclease domain-containing protein" evidence="7">
    <location>
        <begin position="23"/>
        <end position="540"/>
    </location>
</feature>
<dbReference type="PANTHER" id="PTHR13966">
    <property type="entry name" value="ENDONUCLEASE RELATED"/>
    <property type="match status" value="1"/>
</dbReference>
<feature type="active site" description="Proton acceptor" evidence="4">
    <location>
        <position position="267"/>
    </location>
</feature>
<dbReference type="GO" id="GO:0005634">
    <property type="term" value="C:nucleus"/>
    <property type="evidence" value="ECO:0007669"/>
    <property type="project" value="TreeGrafter"/>
</dbReference>
<name>A0A8D9BY71_9HEMI</name>
<evidence type="ECO:0000256" key="7">
    <source>
        <dbReference type="SAM" id="SignalP"/>
    </source>
</evidence>
<dbReference type="GO" id="GO:0003676">
    <property type="term" value="F:nucleic acid binding"/>
    <property type="evidence" value="ECO:0007669"/>
    <property type="project" value="InterPro"/>
</dbReference>
<dbReference type="SMART" id="SM00477">
    <property type="entry name" value="NUC"/>
    <property type="match status" value="1"/>
</dbReference>
<dbReference type="InterPro" id="IPR044929">
    <property type="entry name" value="DNA/RNA_non-sp_Endonuclease_sf"/>
</dbReference>
<dbReference type="FunFam" id="3.40.570.10:FF:000007">
    <property type="entry name" value="Alkaline nuclease"/>
    <property type="match status" value="1"/>
</dbReference>
<dbReference type="GO" id="GO:0004521">
    <property type="term" value="F:RNA endonuclease activity"/>
    <property type="evidence" value="ECO:0007669"/>
    <property type="project" value="TreeGrafter"/>
</dbReference>
<sequence>MYPLHILVSFLTLSLSANLALCRSTCTINLNEEFRPREEPLILNVAGKEILYPTHGSSIQVKGGDKIRVFCGSKNFKNYKDHSEDTVLIQCVTGNRFKTLRSPTGHGDPDSKTPLLQFLSYLLSASDSYQGGGYFSCKAPLKSAVRRSGPCSILDKHRNNHLSEFNIGFQVDAYLLPIITVCFNTVLKSVLWSKHMVSPSVQYHMTKVARIRFIQDRDAYGTLKNVEHLYDRNQQVETISKLVNSKALAQKYIQKDGHSLAYFARGHLSPKGDFVYSGEQLATFHYINVAPQWQYFNGGQWEKIESALRNYIVHNGVKVHVTTGTIGITQLEDEKGEDKDIYLYYNQNKGEKLVKVPKLYFKLVQFGNSSSPLNVAIVGVNQPYENHVKMTTNDVICEDVCHRYPWLSSISEQNDQRQSAGYIYCCTFKDFRSYLESAKDSMLEHTTLHDPMTFGEIRDTIELNEDSFGPNQEDVRTLVNTRLHDPVTFGEIRDDIELYEDRFGPNQEDIGDKIELNEDSVGPNQQDVRSLVNSLGKGPE</sequence>
<evidence type="ECO:0000256" key="2">
    <source>
        <dbReference type="ARBA" id="ARBA00022722"/>
    </source>
</evidence>
<reference evidence="10" key="1">
    <citation type="submission" date="2021-05" db="EMBL/GenBank/DDBJ databases">
        <authorList>
            <person name="Alioto T."/>
            <person name="Alioto T."/>
            <person name="Gomez Garrido J."/>
        </authorList>
    </citation>
    <scope>NUCLEOTIDE SEQUENCE</scope>
</reference>
<feature type="binding site" evidence="5">
    <location>
        <position position="297"/>
    </location>
    <ligand>
        <name>Mg(2+)</name>
        <dbReference type="ChEBI" id="CHEBI:18420"/>
        <note>catalytic</note>
    </ligand>
</feature>
<comment type="similarity">
    <text evidence="1">Belongs to the DNA/RNA non-specific endonuclease family.</text>
</comment>
<keyword evidence="5" id="KW-0479">Metal-binding</keyword>
<evidence type="ECO:0000259" key="9">
    <source>
        <dbReference type="SMART" id="SM00892"/>
    </source>
</evidence>
<dbReference type="InterPro" id="IPR001604">
    <property type="entry name" value="Endo_G_ENPP1-like_dom"/>
</dbReference>
<feature type="domain" description="ENPP1-3/EXOG-like endonuclease/phosphodiesterase" evidence="8">
    <location>
        <begin position="180"/>
        <end position="413"/>
    </location>
</feature>
<evidence type="ECO:0000256" key="4">
    <source>
        <dbReference type="PIRSR" id="PIRSR640255-1"/>
    </source>
</evidence>